<evidence type="ECO:0000256" key="17">
    <source>
        <dbReference type="SAM" id="MobiDB-lite"/>
    </source>
</evidence>
<dbReference type="GO" id="GO:0007029">
    <property type="term" value="P:endoplasmic reticulum organization"/>
    <property type="evidence" value="ECO:0007669"/>
    <property type="project" value="TreeGrafter"/>
</dbReference>
<dbReference type="GO" id="GO:0070971">
    <property type="term" value="C:endoplasmic reticulum exit site"/>
    <property type="evidence" value="ECO:0007669"/>
    <property type="project" value="TreeGrafter"/>
</dbReference>
<evidence type="ECO:0000256" key="12">
    <source>
        <dbReference type="ARBA" id="ARBA00023136"/>
    </source>
</evidence>
<feature type="compositionally biased region" description="Polar residues" evidence="17">
    <location>
        <begin position="865"/>
        <end position="879"/>
    </location>
</feature>
<evidence type="ECO:0000256" key="11">
    <source>
        <dbReference type="ARBA" id="ARBA00022927"/>
    </source>
</evidence>
<feature type="repeat" description="WD" evidence="16">
    <location>
        <begin position="256"/>
        <end position="298"/>
    </location>
</feature>
<keyword evidence="20" id="KW-1185">Reference proteome</keyword>
<dbReference type="FunFam" id="2.130.10.10:FF:000193">
    <property type="entry name" value="Protein transport protein SEC31, putative"/>
    <property type="match status" value="1"/>
</dbReference>
<dbReference type="InterPro" id="IPR001680">
    <property type="entry name" value="WD40_rpt"/>
</dbReference>
<evidence type="ECO:0000256" key="6">
    <source>
        <dbReference type="ARBA" id="ARBA00022448"/>
    </source>
</evidence>
<keyword evidence="11" id="KW-0653">Protein transport</keyword>
<evidence type="ECO:0000256" key="16">
    <source>
        <dbReference type="PROSITE-ProRule" id="PRU00221"/>
    </source>
</evidence>
<comment type="subcellular location">
    <subcellularLocation>
        <location evidence="1">Cytoplasmic vesicle</location>
        <location evidence="1">COPII-coated vesicle membrane</location>
        <topology evidence="1">Peripheral membrane protein</topology>
        <orientation evidence="1">Cytoplasmic side</orientation>
    </subcellularLocation>
    <subcellularLocation>
        <location evidence="2">Endoplasmic reticulum membrane</location>
        <topology evidence="2">Peripheral membrane protein</topology>
        <orientation evidence="2">Cytoplasmic side</orientation>
    </subcellularLocation>
</comment>
<dbReference type="SUPFAM" id="SSF50978">
    <property type="entry name" value="WD40 repeat-like"/>
    <property type="match status" value="1"/>
</dbReference>
<evidence type="ECO:0000313" key="20">
    <source>
        <dbReference type="Proteomes" id="UP001316803"/>
    </source>
</evidence>
<feature type="compositionally biased region" description="Pro residues" evidence="17">
    <location>
        <begin position="1057"/>
        <end position="1069"/>
    </location>
</feature>
<protein>
    <recommendedName>
        <fullName evidence="5">Protein transport protein SEC31</fullName>
    </recommendedName>
    <alternativeName>
        <fullName evidence="4">Protein transport protein sec31</fullName>
    </alternativeName>
</protein>
<feature type="compositionally biased region" description="Low complexity" evidence="17">
    <location>
        <begin position="881"/>
        <end position="891"/>
    </location>
</feature>
<gene>
    <name evidence="19" type="primary">SEC31</name>
    <name evidence="19" type="ORF">OHC33_000432</name>
</gene>
<reference evidence="19 20" key="1">
    <citation type="submission" date="2022-12" db="EMBL/GenBank/DDBJ databases">
        <title>Genomic features and morphological characterization of a novel Knufia sp. strain isolated from spacecraft assembly facility.</title>
        <authorList>
            <person name="Teixeira M."/>
            <person name="Chander A.M."/>
            <person name="Stajich J.E."/>
            <person name="Venkateswaran K."/>
        </authorList>
    </citation>
    <scope>NUCLEOTIDE SEQUENCE [LARGE SCALE GENOMIC DNA]</scope>
    <source>
        <strain evidence="19 20">FJI-L2-BK-P2</strain>
    </source>
</reference>
<dbReference type="Proteomes" id="UP001316803">
    <property type="component" value="Unassembled WGS sequence"/>
</dbReference>
<organism evidence="19 20">
    <name type="scientific">Knufia fluminis</name>
    <dbReference type="NCBI Taxonomy" id="191047"/>
    <lineage>
        <taxon>Eukaryota</taxon>
        <taxon>Fungi</taxon>
        <taxon>Dikarya</taxon>
        <taxon>Ascomycota</taxon>
        <taxon>Pezizomycotina</taxon>
        <taxon>Eurotiomycetes</taxon>
        <taxon>Chaetothyriomycetidae</taxon>
        <taxon>Chaetothyriales</taxon>
        <taxon>Trichomeriaceae</taxon>
        <taxon>Knufia</taxon>
    </lineage>
</organism>
<dbReference type="PROSITE" id="PS50294">
    <property type="entry name" value="WD_REPEATS_REGION"/>
    <property type="match status" value="1"/>
</dbReference>
<evidence type="ECO:0000259" key="18">
    <source>
        <dbReference type="Pfam" id="PF07304"/>
    </source>
</evidence>
<feature type="region of interest" description="Disordered" evidence="17">
    <location>
        <begin position="796"/>
        <end position="1182"/>
    </location>
</feature>
<feature type="compositionally biased region" description="Low complexity" evidence="17">
    <location>
        <begin position="899"/>
        <end position="912"/>
    </location>
</feature>
<keyword evidence="7 16" id="KW-0853">WD repeat</keyword>
<feature type="compositionally biased region" description="Low complexity" evidence="17">
    <location>
        <begin position="1156"/>
        <end position="1166"/>
    </location>
</feature>
<dbReference type="GO" id="GO:0030127">
    <property type="term" value="C:COPII vesicle coat"/>
    <property type="evidence" value="ECO:0007669"/>
    <property type="project" value="TreeGrafter"/>
</dbReference>
<comment type="subunit">
    <text evidence="15">The COPII coat is composed of at least 5 proteins: the SEC23/24 complex, the SEC13/31 complex, and the protein SAR1. SEC13 and SEC31 make a 2:2 tetramer that forms the edge element of the COPII outer coat. The tetramer self-assembles in multiple copies to form the complete polyhedral cage. Interacts (via WD 8) with SEC13.</text>
</comment>
<dbReference type="PROSITE" id="PS50082">
    <property type="entry name" value="WD_REPEATS_2"/>
    <property type="match status" value="2"/>
</dbReference>
<evidence type="ECO:0000256" key="4">
    <source>
        <dbReference type="ARBA" id="ARBA00013507"/>
    </source>
</evidence>
<feature type="compositionally biased region" description="Polar residues" evidence="17">
    <location>
        <begin position="960"/>
        <end position="981"/>
    </location>
</feature>
<evidence type="ECO:0000256" key="15">
    <source>
        <dbReference type="ARBA" id="ARBA00025864"/>
    </source>
</evidence>
<evidence type="ECO:0000256" key="9">
    <source>
        <dbReference type="ARBA" id="ARBA00022824"/>
    </source>
</evidence>
<feature type="compositionally biased region" description="Low complexity" evidence="17">
    <location>
        <begin position="853"/>
        <end position="864"/>
    </location>
</feature>
<evidence type="ECO:0000256" key="14">
    <source>
        <dbReference type="ARBA" id="ARBA00025471"/>
    </source>
</evidence>
<feature type="domain" description="SRA1/Sec31" evidence="18">
    <location>
        <begin position="1157"/>
        <end position="1287"/>
    </location>
</feature>
<evidence type="ECO:0000256" key="10">
    <source>
        <dbReference type="ARBA" id="ARBA00022892"/>
    </source>
</evidence>
<evidence type="ECO:0000313" key="19">
    <source>
        <dbReference type="EMBL" id="KAK5958589.1"/>
    </source>
</evidence>
<feature type="compositionally biased region" description="Pro residues" evidence="17">
    <location>
        <begin position="1107"/>
        <end position="1148"/>
    </location>
</feature>
<feature type="compositionally biased region" description="Pro residues" evidence="17">
    <location>
        <begin position="833"/>
        <end position="848"/>
    </location>
</feature>
<dbReference type="Gene3D" id="2.130.10.10">
    <property type="entry name" value="YVTN repeat-like/Quinoprotein amine dehydrogenase"/>
    <property type="match status" value="1"/>
</dbReference>
<keyword evidence="8" id="KW-0677">Repeat</keyword>
<evidence type="ECO:0000256" key="3">
    <source>
        <dbReference type="ARBA" id="ARBA00009358"/>
    </source>
</evidence>
<evidence type="ECO:0000256" key="8">
    <source>
        <dbReference type="ARBA" id="ARBA00022737"/>
    </source>
</evidence>
<accession>A0AAN8ELK2</accession>
<sequence>MVRLREIQRTAAFAWSPATSEPWIVTGTKSGAVDVDFSNETCLELWELSLDSQGGNELQPKVTLPTDTGFHDLAWTPPTAEHKKGIIAGALDDGTLALWDAEKLETDPTNASIYSKKVHSGAIKTLQYNPHPKFSHYLATGGAKGELFIVDLSDLGSDPIRLGSTAARADEIDCLDWNKKVPNILVTGSSGGFVTVWDLKTKKESLTLNNYGRKAVSAVAWDPEKPTRLITAVPLEQEPVILAWDLRNSNAPEKVMRGHDSGVLSLSWCPQDNDLLLSCGKDNRTILWNPQTGQVYGEYPVVTNWTFQTRWNPKNPGMFATASFDGRISIQTLQNTNPQAVAQQEQTAAADGEDFFSKAQTQPQTSSFSLTKAPKWLERPCSVSFGFGGRIISVRPTEAGKRTSKVSITKFEVDSEVGAATSTFEEAMQSGNLDELCSTRAADAKTDEEKADWQVMKTLLSKKPREQLVKYLGFDETDEVADTLAKAGLEDKPDDQDEPKAQVNGAKKGHKRFESVFATDADGDFLSQLAATKGTTTNNPFQIYTGSESEADKQITKLVMLGKFDKALDICLAEERISDAFMLAICGGEACIKKAQEAYFAKKSGGPNYLRLLTSVVGKNLWDTVHNADLENWKEIMATLCTFATEKEFPDLCEALGDRLDAQTDHTAAARKDAAFCYLAGSKLEKVIDIWIGELQEHEEEGAAKSAESSAFSLHAKALQDLIEKVTIFRKVVNFQDTELQKTEDWKLEALYNKYLEYADIVAAHGQLEAASKYLSLLPVQYPEADVARGRIQQATKKPVVPAVRQPASAAATPQKPLPGLGYQQSANTFSPVAPPVPSPFGRQPPAPTAVQSYAPPGAPSYAPQNSYQPTQASAQPSNPYAPAGGAAGYQPPQPMRAGVGPPQMGGMHQPPSHFGAPPRNFNQSPSVPPPSQAKDMKAWNDLPDDFARVPTPRRGTPSMAGQQQMGAPPTQFYNQSTPPGSSGAPFGGRTQKAVPPPPKAGEMPPPRVQSPQVSGPEIRRPGSTAQNAYAPPQQQQSVSSLPTPMQPPVARGPSPFTAPPSGAPPPNRYAPTPGSQPTTNAPPAQRIIFPPPQGGQFQSARTPSNPYAPGPPQGQPPSNPYAPGPPQQQFNQPPPPQAGPPPRGPPHPQRETAGPPSASSPQATSAPPPARKHPKGDRSHIHPEALPVYQILSAEMSRIEPRAPATYAAQVRDTVKRLDLLYDHLNNQDLIRGDTIGILVEMANAIQARDFVTAESIRHDVHTNKVEECGQWMVGVKRLISMGKNIRD</sequence>
<comment type="similarity">
    <text evidence="3">Belongs to the WD repeat SEC31 family.</text>
</comment>
<dbReference type="PANTHER" id="PTHR13923">
    <property type="entry name" value="SEC31-RELATED PROTEIN"/>
    <property type="match status" value="1"/>
</dbReference>
<dbReference type="EMBL" id="JAKLMC020000001">
    <property type="protein sequence ID" value="KAK5958589.1"/>
    <property type="molecule type" value="Genomic_DNA"/>
</dbReference>
<keyword evidence="6" id="KW-0813">Transport</keyword>
<proteinExistence type="inferred from homology"/>
<dbReference type="GO" id="GO:0090110">
    <property type="term" value="P:COPII-coated vesicle cargo loading"/>
    <property type="evidence" value="ECO:0007669"/>
    <property type="project" value="TreeGrafter"/>
</dbReference>
<dbReference type="GO" id="GO:0005198">
    <property type="term" value="F:structural molecule activity"/>
    <property type="evidence" value="ECO:0007669"/>
    <property type="project" value="TreeGrafter"/>
</dbReference>
<dbReference type="Gene3D" id="1.20.940.10">
    <property type="entry name" value="Functional domain of the splicing factor Prp18"/>
    <property type="match status" value="1"/>
</dbReference>
<evidence type="ECO:0000256" key="5">
    <source>
        <dbReference type="ARBA" id="ARBA00021236"/>
    </source>
</evidence>
<keyword evidence="10" id="KW-0931">ER-Golgi transport</keyword>
<feature type="region of interest" description="Disordered" evidence="17">
    <location>
        <begin position="488"/>
        <end position="507"/>
    </location>
</feature>
<dbReference type="GO" id="GO:0015031">
    <property type="term" value="P:protein transport"/>
    <property type="evidence" value="ECO:0007669"/>
    <property type="project" value="UniProtKB-KW"/>
</dbReference>
<name>A0AAN8ELK2_9EURO</name>
<keyword evidence="13" id="KW-0968">Cytoplasmic vesicle</keyword>
<feature type="compositionally biased region" description="Low complexity" evidence="17">
    <location>
        <begin position="1026"/>
        <end position="1044"/>
    </location>
</feature>
<feature type="compositionally biased region" description="Pro residues" evidence="17">
    <location>
        <begin position="995"/>
        <end position="1009"/>
    </location>
</feature>
<keyword evidence="12" id="KW-0472">Membrane</keyword>
<feature type="compositionally biased region" description="Polar residues" evidence="17">
    <location>
        <begin position="1096"/>
        <end position="1105"/>
    </location>
</feature>
<dbReference type="Gene3D" id="1.25.40.1030">
    <property type="match status" value="1"/>
</dbReference>
<dbReference type="PANTHER" id="PTHR13923:SF11">
    <property type="entry name" value="SECRETORY 31, ISOFORM D"/>
    <property type="match status" value="1"/>
</dbReference>
<dbReference type="GO" id="GO:0005789">
    <property type="term" value="C:endoplasmic reticulum membrane"/>
    <property type="evidence" value="ECO:0007669"/>
    <property type="project" value="UniProtKB-SubCell"/>
</dbReference>
<dbReference type="Pfam" id="PF00400">
    <property type="entry name" value="WD40"/>
    <property type="match status" value="1"/>
</dbReference>
<dbReference type="InterPro" id="IPR015943">
    <property type="entry name" value="WD40/YVTN_repeat-like_dom_sf"/>
</dbReference>
<feature type="repeat" description="WD" evidence="16">
    <location>
        <begin position="165"/>
        <end position="207"/>
    </location>
</feature>
<dbReference type="InterPro" id="IPR040251">
    <property type="entry name" value="SEC31-like"/>
</dbReference>
<evidence type="ECO:0000256" key="2">
    <source>
        <dbReference type="ARBA" id="ARBA00004397"/>
    </source>
</evidence>
<dbReference type="SMART" id="SM00320">
    <property type="entry name" value="WD40"/>
    <property type="match status" value="6"/>
</dbReference>
<evidence type="ECO:0000256" key="13">
    <source>
        <dbReference type="ARBA" id="ARBA00023329"/>
    </source>
</evidence>
<feature type="compositionally biased region" description="Polar residues" evidence="17">
    <location>
        <begin position="1074"/>
        <end position="1083"/>
    </location>
</feature>
<evidence type="ECO:0000256" key="7">
    <source>
        <dbReference type="ARBA" id="ARBA00022574"/>
    </source>
</evidence>
<dbReference type="InterPro" id="IPR036322">
    <property type="entry name" value="WD40_repeat_dom_sf"/>
</dbReference>
<comment type="caution">
    <text evidence="19">The sequence shown here is derived from an EMBL/GenBank/DDBJ whole genome shotgun (WGS) entry which is preliminary data.</text>
</comment>
<dbReference type="InterPro" id="IPR009917">
    <property type="entry name" value="SRA1/Sec31"/>
</dbReference>
<evidence type="ECO:0000256" key="1">
    <source>
        <dbReference type="ARBA" id="ARBA00004299"/>
    </source>
</evidence>
<keyword evidence="9" id="KW-0256">Endoplasmic reticulum</keyword>
<comment type="function">
    <text evidence="14">Component of the coat protein complex II (COPII) which promotes the formation of transport vesicles from the endoplasmic reticulum (ER). The coat has two main functions, the physical deformation of the endoplasmic reticulum membrane into vesicles and the selection of cargo molecules.</text>
</comment>
<dbReference type="Pfam" id="PF07304">
    <property type="entry name" value="SRA1"/>
    <property type="match status" value="1"/>
</dbReference>